<dbReference type="InterPro" id="IPR051801">
    <property type="entry name" value="GH28_Enzymes"/>
</dbReference>
<dbReference type="Pfam" id="PF12708">
    <property type="entry name" value="Pect-lyase_RHGA_epim"/>
    <property type="match status" value="1"/>
</dbReference>
<dbReference type="STRING" id="1174501.SAMN05216192_1025"/>
<feature type="domain" description="Rhamnogalacturonase A/B/Epimerase-like pectate lyase" evidence="1">
    <location>
        <begin position="5"/>
        <end position="60"/>
    </location>
</feature>
<proteinExistence type="predicted"/>
<dbReference type="Proteomes" id="UP000199050">
    <property type="component" value="Unassembled WGS sequence"/>
</dbReference>
<evidence type="ECO:0000259" key="1">
    <source>
        <dbReference type="Pfam" id="PF12708"/>
    </source>
</evidence>
<dbReference type="InterPro" id="IPR024535">
    <property type="entry name" value="RHGA/B-epi-like_pectate_lyase"/>
</dbReference>
<keyword evidence="2" id="KW-0456">Lyase</keyword>
<protein>
    <submittedName>
        <fullName evidence="2">Pectate lyase superfamily protein</fullName>
    </submittedName>
</protein>
<dbReference type="OrthoDB" id="9795222at2"/>
<dbReference type="InterPro" id="IPR012334">
    <property type="entry name" value="Pectin_lyas_fold"/>
</dbReference>
<dbReference type="InterPro" id="IPR011050">
    <property type="entry name" value="Pectin_lyase_fold/virulence"/>
</dbReference>
<organism evidence="2 3">
    <name type="scientific">Paenibacillus typhae</name>
    <dbReference type="NCBI Taxonomy" id="1174501"/>
    <lineage>
        <taxon>Bacteria</taxon>
        <taxon>Bacillati</taxon>
        <taxon>Bacillota</taxon>
        <taxon>Bacilli</taxon>
        <taxon>Bacillales</taxon>
        <taxon>Paenibacillaceae</taxon>
        <taxon>Paenibacillus</taxon>
    </lineage>
</organism>
<dbReference type="SUPFAM" id="SSF51126">
    <property type="entry name" value="Pectin lyase-like"/>
    <property type="match status" value="1"/>
</dbReference>
<dbReference type="Gene3D" id="2.160.20.10">
    <property type="entry name" value="Single-stranded right-handed beta-helix, Pectin lyase-like"/>
    <property type="match status" value="1"/>
</dbReference>
<name>A0A1G8G8U3_9BACL</name>
<dbReference type="RefSeq" id="WP_090711589.1">
    <property type="nucleotide sequence ID" value="NZ_CBCSKY010000069.1"/>
</dbReference>
<gene>
    <name evidence="2" type="ORF">SAMN05216192_1025</name>
</gene>
<dbReference type="GO" id="GO:0016829">
    <property type="term" value="F:lyase activity"/>
    <property type="evidence" value="ECO:0007669"/>
    <property type="project" value="UniProtKB-KW"/>
</dbReference>
<sequence>MNDTFDVKRYGAAGDGVTVDTRAIQQAIDECHGSGGGTVVLSGGTFVSGTIFLKSNVNLQLSPSALLLASPDIRDFAEDVVNVSISGQGEINGNAEKFPNEGSIYRPMMMRFLRCRNIHVTGMRLYNSTAWTILAPAAYKSRCRLLTRRSIDMRLEHPEAVAENYYPDWSRANFMDIQNVERLTVDVIRFHALRGIRGNYI</sequence>
<evidence type="ECO:0000313" key="3">
    <source>
        <dbReference type="Proteomes" id="UP000199050"/>
    </source>
</evidence>
<keyword evidence="3" id="KW-1185">Reference proteome</keyword>
<dbReference type="EMBL" id="FNDX01000002">
    <property type="protein sequence ID" value="SDH90809.1"/>
    <property type="molecule type" value="Genomic_DNA"/>
</dbReference>
<reference evidence="3" key="1">
    <citation type="submission" date="2016-10" db="EMBL/GenBank/DDBJ databases">
        <authorList>
            <person name="Varghese N."/>
            <person name="Submissions S."/>
        </authorList>
    </citation>
    <scope>NUCLEOTIDE SEQUENCE [LARGE SCALE GENOMIC DNA]</scope>
    <source>
        <strain evidence="3">CGMCC 1.11012</strain>
    </source>
</reference>
<accession>A0A1G8G8U3</accession>
<dbReference type="PANTHER" id="PTHR31339:SF9">
    <property type="entry name" value="PLASMIN AND FIBRONECTIN-BINDING PROTEIN A"/>
    <property type="match status" value="1"/>
</dbReference>
<dbReference type="PANTHER" id="PTHR31339">
    <property type="entry name" value="PECTIN LYASE-RELATED"/>
    <property type="match status" value="1"/>
</dbReference>
<evidence type="ECO:0000313" key="2">
    <source>
        <dbReference type="EMBL" id="SDH90809.1"/>
    </source>
</evidence>
<dbReference type="AlphaFoldDB" id="A0A1G8G8U3"/>